<protein>
    <recommendedName>
        <fullName evidence="4">Oxidoreductase AflY</fullName>
    </recommendedName>
</protein>
<keyword evidence="1" id="KW-0560">Oxidoreductase</keyword>
<accession>A0A8H5FT69</accession>
<dbReference type="EMBL" id="JAACJO010000023">
    <property type="protein sequence ID" value="KAF5347788.1"/>
    <property type="molecule type" value="Genomic_DNA"/>
</dbReference>
<organism evidence="2 3">
    <name type="scientific">Leucocoprinus leucothites</name>
    <dbReference type="NCBI Taxonomy" id="201217"/>
    <lineage>
        <taxon>Eukaryota</taxon>
        <taxon>Fungi</taxon>
        <taxon>Dikarya</taxon>
        <taxon>Basidiomycota</taxon>
        <taxon>Agaricomycotina</taxon>
        <taxon>Agaricomycetes</taxon>
        <taxon>Agaricomycetidae</taxon>
        <taxon>Agaricales</taxon>
        <taxon>Agaricineae</taxon>
        <taxon>Agaricaceae</taxon>
        <taxon>Leucocoprinus</taxon>
    </lineage>
</organism>
<gene>
    <name evidence="2" type="ORF">D9756_010256</name>
</gene>
<evidence type="ECO:0008006" key="4">
    <source>
        <dbReference type="Google" id="ProtNLM"/>
    </source>
</evidence>
<proteinExistence type="predicted"/>
<dbReference type="InterPro" id="IPR025337">
    <property type="entry name" value="Questin_oxidase-like"/>
</dbReference>
<evidence type="ECO:0000313" key="2">
    <source>
        <dbReference type="EMBL" id="KAF5347788.1"/>
    </source>
</evidence>
<reference evidence="2 3" key="1">
    <citation type="journal article" date="2020" name="ISME J.">
        <title>Uncovering the hidden diversity of litter-decomposition mechanisms in mushroom-forming fungi.</title>
        <authorList>
            <person name="Floudas D."/>
            <person name="Bentzer J."/>
            <person name="Ahren D."/>
            <person name="Johansson T."/>
            <person name="Persson P."/>
            <person name="Tunlid A."/>
        </authorList>
    </citation>
    <scope>NUCLEOTIDE SEQUENCE [LARGE SCALE GENOMIC DNA]</scope>
    <source>
        <strain evidence="2 3">CBS 146.42</strain>
    </source>
</reference>
<dbReference type="Proteomes" id="UP000559027">
    <property type="component" value="Unassembled WGS sequence"/>
</dbReference>
<dbReference type="Pfam" id="PF14027">
    <property type="entry name" value="Questin_oxidase"/>
    <property type="match status" value="1"/>
</dbReference>
<dbReference type="AlphaFoldDB" id="A0A8H5FT69"/>
<dbReference type="GO" id="GO:0016491">
    <property type="term" value="F:oxidoreductase activity"/>
    <property type="evidence" value="ECO:0007669"/>
    <property type="project" value="UniProtKB-KW"/>
</dbReference>
<sequence>MSTQANGKNEGIELFPVPQPVQSADLPTPRPLPGVTPASTAALREVLEDDYKRHHCFFNEFGFHNHVAHTAIALWYLGADVDVIKAAYASQASYQRPAFTSPGPISKDNWTEHFGDEKYYNAYLAFFIGELAAKDTVAVLEEYVFSDAANFPGGGKRIEMLCRFDEGLLHPLIHVGYGFELGIPGMIAEGLAQAAVHEAVGSPIIPASWFEKAPKAPKGNATSSVLSILSRVITDPDIDYKMPPNPMGMFKDVVKQYSTKIVEYVEAWTPDVSTKEGLQKTLEEVIFFVNLTYAVPGLASKEEVSFNADFFAMHFVTSSMFLPSLLVHLKPRSQELLLRSYVSMCLTWFIVRGKPQLNVEAFFAETSSLKSLLDAPTISRPRLPGVSAASAKSANPWTSVLEETIVHPDDHLPKLQRTLSHYAQVYGDREAGYFKDTELKGAEKIDGTLFTRSANLTALRLNSPAGKQQMPGGIVSWWDRRGFFA</sequence>
<evidence type="ECO:0000256" key="1">
    <source>
        <dbReference type="ARBA" id="ARBA00023002"/>
    </source>
</evidence>
<evidence type="ECO:0000313" key="3">
    <source>
        <dbReference type="Proteomes" id="UP000559027"/>
    </source>
</evidence>
<dbReference type="PANTHER" id="PTHR35870:SF1">
    <property type="entry name" value="PROTEIN, PUTATIVE (AFU_ORTHOLOGUE AFUA_5G03330)-RELATED"/>
    <property type="match status" value="1"/>
</dbReference>
<dbReference type="PANTHER" id="PTHR35870">
    <property type="entry name" value="PROTEIN, PUTATIVE (AFU_ORTHOLOGUE AFUA_5G03330)-RELATED"/>
    <property type="match status" value="1"/>
</dbReference>
<dbReference type="OrthoDB" id="10004862at2759"/>
<name>A0A8H5FT69_9AGAR</name>
<comment type="caution">
    <text evidence="2">The sequence shown here is derived from an EMBL/GenBank/DDBJ whole genome shotgun (WGS) entry which is preliminary data.</text>
</comment>
<keyword evidence="3" id="KW-1185">Reference proteome</keyword>